<proteinExistence type="predicted"/>
<dbReference type="EMBL" id="WHUG01000004">
    <property type="protein sequence ID" value="MQA38934.1"/>
    <property type="molecule type" value="Genomic_DNA"/>
</dbReference>
<protein>
    <submittedName>
        <fullName evidence="1">Uncharacterized protein</fullName>
    </submittedName>
</protein>
<dbReference type="RefSeq" id="WP_152838255.1">
    <property type="nucleotide sequence ID" value="NZ_WHUG01000004.1"/>
</dbReference>
<dbReference type="Proteomes" id="UP000440498">
    <property type="component" value="Unassembled WGS sequence"/>
</dbReference>
<evidence type="ECO:0000313" key="1">
    <source>
        <dbReference type="EMBL" id="MQA38934.1"/>
    </source>
</evidence>
<name>A0A6A7N1I5_9BURK</name>
<organism evidence="1 2">
    <name type="scientific">Rugamonas aquatica</name>
    <dbReference type="NCBI Taxonomy" id="2743357"/>
    <lineage>
        <taxon>Bacteria</taxon>
        <taxon>Pseudomonadati</taxon>
        <taxon>Pseudomonadota</taxon>
        <taxon>Betaproteobacteria</taxon>
        <taxon>Burkholderiales</taxon>
        <taxon>Oxalobacteraceae</taxon>
        <taxon>Telluria group</taxon>
        <taxon>Rugamonas</taxon>
    </lineage>
</organism>
<sequence length="1447" mass="154495">MSKLEFLGWVLDGAVDGAREYFAPPAPGMWGARVLYVEQRGGRHWLGTDDEVLKFKLDQLEIELEFDRDGTEVAPAPAGRLRLMRSDNRLFIRMGKPATQPGAYRFRIGPGVFADGSWQALQFGADGAVIVPLSVQRYFILDLADGLGSENPLVVQLGPGSMTLNLQQRSLSLSQEALTARLRNARANESHANRALEMFSQPLSCSFKELAAQAPLAVQFRARPGNAAPVCLNVARTGALPEAGLEVLQCGLRLTFEKAGSGATALLSEADLAPLDGRPIRLRLMGIWNSRNQAEEWSCATPLPLAFRIGRSRSAGADQDQWSAAVLRPGAEVLGGLIRLNGSLPGKTTPLPMHGVIPGAQFRLSGATAAALVRTVAASDKDAPLPAREWRAAKLMCGQSRPWLRLSEAELHYPRPGDAYGNVEPWVFRGAPGGVSGGVPAIPLANWRDGAAAPLAAANQEIDASYKACALATMAGVHETGLVDASDNQGRALPKIVALMPRDALAATMQTLVLEKHVKTLQLAAPPPAGARAAAVLSLSVATPPLEAGFEYSVCWDGARLPSATATFALKDWPETLMTKLDMAVPVKVGLLKNDGSRLNALPFAILKLGRQRGLEAILRELAAYAPAQAAAQTPAALGKVIDLIAETDAAVLAASWVGLVAFSVPLDFSEFTALEQTIPLGQSTSPRLEFLALGSRRGDTGTAADSGAVSAAVSWRSPYDQQAHPPVYDKPESEVSLWPSLLDMRFRQGQMTAFKAALQLEFRAFFGMGHPAAAAAGAALNNLAIQVLGSARKTDPSAPNSPVEFQFVADSKSLTRIYPIGKAAADADKESFLEGVWFKRLELVDTVAADGRRQSQIRINGEIELRKPDNFSLAGQFLSKIEGRRIAFLNLGIDIPGPPRLDPRLLKISYPSLSFNLDLPHVELFGNALRMKLSQLALNWNGGFDFPGMSSLNLGTPGWRSALPNLVFIGRLDFGSLPAMFARSLSGFSLELGLGLNFDPATASLGSGRELFVRGFGFDGLDFDLLQFLRVKIDRLRLGALPSAPGAPKGASLTLGGATVQLLRYTIFDHASGGFFSREQGGGEGFWAYFPASQGNKFLLFFDWGFVAKNVDFAPEVAKTLLVPPPLNQISADADTGLATGKQLELLWDQGKIGPATDVAGRGWTFAAGLTVLGGSLRGRALIQDSGFAGLSVWGDELKKWFGYDFSFCGIYRRNLTPGEDYFYISTTLPAVTLGTIHFTGGVVALEIYTSGDFMVDFGFPWPGANGGREWLRTIGAIVTPGQASAGFYLRKRETRLDDAAGGGTLLTISAGFAVQWGLGAAFGGGTFTAWVRIGLYAVLEGVAALRIHDHRLDLQTLIVSGAGGVLVEGEGAIDWWVISVRIHVCASAEISLTLSWQAGGATTLALRAELYVSASAEACVGGGWFKLCRSIRVGLSIPVTHQLTF</sequence>
<comment type="caution">
    <text evidence="1">The sequence shown here is derived from an EMBL/GenBank/DDBJ whole genome shotgun (WGS) entry which is preliminary data.</text>
</comment>
<evidence type="ECO:0000313" key="2">
    <source>
        <dbReference type="Proteomes" id="UP000440498"/>
    </source>
</evidence>
<reference evidence="1 2" key="1">
    <citation type="submission" date="2019-10" db="EMBL/GenBank/DDBJ databases">
        <title>Two novel species isolated from a subtropical stream in China.</title>
        <authorList>
            <person name="Lu H."/>
        </authorList>
    </citation>
    <scope>NUCLEOTIDE SEQUENCE [LARGE SCALE GENOMIC DNA]</scope>
    <source>
        <strain evidence="1 2">FT29W</strain>
    </source>
</reference>
<keyword evidence="2" id="KW-1185">Reference proteome</keyword>
<gene>
    <name evidence="1" type="ORF">GEV02_12280</name>
</gene>
<accession>A0A6A7N1I5</accession>